<dbReference type="AlphaFoldDB" id="A0A6G1L312"/>
<accession>A0A6G1L312</accession>
<evidence type="ECO:0000313" key="1">
    <source>
        <dbReference type="EMBL" id="KAF2767216.1"/>
    </source>
</evidence>
<reference evidence="1" key="1">
    <citation type="journal article" date="2020" name="Stud. Mycol.">
        <title>101 Dothideomycetes genomes: a test case for predicting lifestyles and emergence of pathogens.</title>
        <authorList>
            <person name="Haridas S."/>
            <person name="Albert R."/>
            <person name="Binder M."/>
            <person name="Bloem J."/>
            <person name="Labutti K."/>
            <person name="Salamov A."/>
            <person name="Andreopoulos B."/>
            <person name="Baker S."/>
            <person name="Barry K."/>
            <person name="Bills G."/>
            <person name="Bluhm B."/>
            <person name="Cannon C."/>
            <person name="Castanera R."/>
            <person name="Culley D."/>
            <person name="Daum C."/>
            <person name="Ezra D."/>
            <person name="Gonzalez J."/>
            <person name="Henrissat B."/>
            <person name="Kuo A."/>
            <person name="Liang C."/>
            <person name="Lipzen A."/>
            <person name="Lutzoni F."/>
            <person name="Magnuson J."/>
            <person name="Mondo S."/>
            <person name="Nolan M."/>
            <person name="Ohm R."/>
            <person name="Pangilinan J."/>
            <person name="Park H.-J."/>
            <person name="Ramirez L."/>
            <person name="Alfaro M."/>
            <person name="Sun H."/>
            <person name="Tritt A."/>
            <person name="Yoshinaga Y."/>
            <person name="Zwiers L.-H."/>
            <person name="Turgeon B."/>
            <person name="Goodwin S."/>
            <person name="Spatafora J."/>
            <person name="Crous P."/>
            <person name="Grigoriev I."/>
        </authorList>
    </citation>
    <scope>NUCLEOTIDE SEQUENCE</scope>
    <source>
        <strain evidence="1">CBS 116005</strain>
    </source>
</reference>
<sequence length="162" mass="17825">MGWGSGTSTRPVAASRCATTYLACTPDGQVHDDGVMHRRIWEGITRSSEARRQKLTHACNSTWVRPLRYRDTATCMTLPWWNRPACITVMIQVGCVLPLSTMLGGSQVTAWRHAVLQILACSTAVHQISDRQVHTSVATPYLPALARVCGAADTAPFLYQQL</sequence>
<protein>
    <submittedName>
        <fullName evidence="1">Uncharacterized protein</fullName>
    </submittedName>
</protein>
<organism evidence="1 2">
    <name type="scientific">Teratosphaeria nubilosa</name>
    <dbReference type="NCBI Taxonomy" id="161662"/>
    <lineage>
        <taxon>Eukaryota</taxon>
        <taxon>Fungi</taxon>
        <taxon>Dikarya</taxon>
        <taxon>Ascomycota</taxon>
        <taxon>Pezizomycotina</taxon>
        <taxon>Dothideomycetes</taxon>
        <taxon>Dothideomycetidae</taxon>
        <taxon>Mycosphaerellales</taxon>
        <taxon>Teratosphaeriaceae</taxon>
        <taxon>Teratosphaeria</taxon>
    </lineage>
</organism>
<evidence type="ECO:0000313" key="2">
    <source>
        <dbReference type="Proteomes" id="UP000799436"/>
    </source>
</evidence>
<keyword evidence="2" id="KW-1185">Reference proteome</keyword>
<proteinExistence type="predicted"/>
<dbReference type="EMBL" id="ML995859">
    <property type="protein sequence ID" value="KAF2767216.1"/>
    <property type="molecule type" value="Genomic_DNA"/>
</dbReference>
<gene>
    <name evidence="1" type="ORF">EJ03DRAFT_159363</name>
</gene>
<dbReference type="Proteomes" id="UP000799436">
    <property type="component" value="Unassembled WGS sequence"/>
</dbReference>
<name>A0A6G1L312_9PEZI</name>